<name>A0A4R7BWE6_9HYPH</name>
<dbReference type="Pfam" id="PF15420">
    <property type="entry name" value="Abhydrolase_9_N"/>
    <property type="match status" value="1"/>
</dbReference>
<feature type="domain" description="Alpha/beta-hydrolase catalytic" evidence="2">
    <location>
        <begin position="268"/>
        <end position="556"/>
    </location>
</feature>
<dbReference type="Pfam" id="PF10081">
    <property type="entry name" value="Abhydrolase_9"/>
    <property type="match status" value="1"/>
</dbReference>
<feature type="transmembrane region" description="Helical" evidence="1">
    <location>
        <begin position="173"/>
        <end position="191"/>
    </location>
</feature>
<evidence type="ECO:0000313" key="4">
    <source>
        <dbReference type="EMBL" id="TDR90184.1"/>
    </source>
</evidence>
<dbReference type="InterPro" id="IPR027788">
    <property type="entry name" value="Alpha/beta-hydrolase_N_dom"/>
</dbReference>
<dbReference type="InterPro" id="IPR027787">
    <property type="entry name" value="Alpha/beta-hydrolase_catalytic"/>
</dbReference>
<dbReference type="Proteomes" id="UP000295122">
    <property type="component" value="Unassembled WGS sequence"/>
</dbReference>
<dbReference type="PIRSF" id="PIRSF007542">
    <property type="entry name" value="UCP007542"/>
    <property type="match status" value="1"/>
</dbReference>
<evidence type="ECO:0000256" key="1">
    <source>
        <dbReference type="SAM" id="Phobius"/>
    </source>
</evidence>
<feature type="domain" description="Alpha/beta-hydrolase N-terminal" evidence="3">
    <location>
        <begin position="44"/>
        <end position="251"/>
    </location>
</feature>
<protein>
    <submittedName>
        <fullName evidence="4">Putative membrane protein</fullName>
    </submittedName>
</protein>
<evidence type="ECO:0000313" key="5">
    <source>
        <dbReference type="Proteomes" id="UP000295122"/>
    </source>
</evidence>
<dbReference type="InterPro" id="IPR012037">
    <property type="entry name" value="Alpha/beta-hydrolase_fam"/>
</dbReference>
<comment type="caution">
    <text evidence="4">The sequence shown here is derived from an EMBL/GenBank/DDBJ whole genome shotgun (WGS) entry which is preliminary data.</text>
</comment>
<sequence length="582" mass="63827">MAPVDEIESLQRRERIPEAMLRGLFHPLSGTGLVLGTLFFAAALTPSLVPRTYLTQGALAGACLAVGYCLGVAARWLWTYLELPEPAERIRRLARLVAAVFCVGVALTFLWRVAGWQNSIRSLMGLEPVESGHPLKVCLIALLVFVVALILGRMFNGIMGWLARQAARVVPRRVANVLGASAAVFLFWALANDVLARTALRILDSSFKAYDALIEPERQRPEAASKTGSPASLVRWTELGRAGREFVASGPSAAHIGAVTGKPAEEPIRVYVGLRAADTPEARARLALEELKRVKAFDRPVLVVVTPTGTGWVDPSAIDSLEYLHHGATASVAIQYSYLNSPLSLLVQPEYGSEAAQALFAEIYDYWTALPKDRRPRLYLHGLSLGAFNSQKSADLFRMIGDPIQGALWSGPPFGSRLWRSFTDGRNPGSPAWLPEFRDGSFVRFMNQDGSRVPADTPWGAMRLVYLQYASDGVTFFDFNDFFRSPAWLKLPRGPDVSPDLRWYPIVTALQIALDMAVATAPPIGFGHSYAPKHYVEAWMAVTDVRDWSGDAVARLKHHLSEAAAREIETQGDEGAYDNRGG</sequence>
<feature type="transmembrane region" description="Helical" evidence="1">
    <location>
        <begin position="134"/>
        <end position="152"/>
    </location>
</feature>
<keyword evidence="5" id="KW-1185">Reference proteome</keyword>
<keyword evidence="1" id="KW-0472">Membrane</keyword>
<accession>A0A4R7BWE6</accession>
<organism evidence="4 5">
    <name type="scientific">Enterovirga rhinocerotis</name>
    <dbReference type="NCBI Taxonomy" id="1339210"/>
    <lineage>
        <taxon>Bacteria</taxon>
        <taxon>Pseudomonadati</taxon>
        <taxon>Pseudomonadota</taxon>
        <taxon>Alphaproteobacteria</taxon>
        <taxon>Hyphomicrobiales</taxon>
        <taxon>Methylobacteriaceae</taxon>
        <taxon>Enterovirga</taxon>
    </lineage>
</organism>
<reference evidence="4 5" key="1">
    <citation type="submission" date="2019-03" db="EMBL/GenBank/DDBJ databases">
        <title>Genomic Encyclopedia of Type Strains, Phase IV (KMG-IV): sequencing the most valuable type-strain genomes for metagenomic binning, comparative biology and taxonomic classification.</title>
        <authorList>
            <person name="Goeker M."/>
        </authorList>
    </citation>
    <scope>NUCLEOTIDE SEQUENCE [LARGE SCALE GENOMIC DNA]</scope>
    <source>
        <strain evidence="4 5">DSM 25903</strain>
    </source>
</reference>
<keyword evidence="1" id="KW-1133">Transmembrane helix</keyword>
<evidence type="ECO:0000259" key="2">
    <source>
        <dbReference type="Pfam" id="PF10081"/>
    </source>
</evidence>
<proteinExistence type="predicted"/>
<evidence type="ECO:0000259" key="3">
    <source>
        <dbReference type="Pfam" id="PF15420"/>
    </source>
</evidence>
<dbReference type="EMBL" id="SNZR01000013">
    <property type="protein sequence ID" value="TDR90184.1"/>
    <property type="molecule type" value="Genomic_DNA"/>
</dbReference>
<keyword evidence="1" id="KW-0812">Transmembrane</keyword>
<feature type="transmembrane region" description="Helical" evidence="1">
    <location>
        <begin position="57"/>
        <end position="81"/>
    </location>
</feature>
<feature type="transmembrane region" description="Helical" evidence="1">
    <location>
        <begin position="21"/>
        <end position="45"/>
    </location>
</feature>
<gene>
    <name evidence="4" type="ORF">EV668_3026</name>
</gene>
<feature type="transmembrane region" description="Helical" evidence="1">
    <location>
        <begin position="93"/>
        <end position="114"/>
    </location>
</feature>
<dbReference type="AlphaFoldDB" id="A0A4R7BWE6"/>